<dbReference type="PANTHER" id="PTHR43283">
    <property type="entry name" value="BETA-LACTAMASE-RELATED"/>
    <property type="match status" value="1"/>
</dbReference>
<reference evidence="2 3" key="1">
    <citation type="submission" date="2016-10" db="EMBL/GenBank/DDBJ databases">
        <authorList>
            <person name="Varghese N."/>
            <person name="Submissions S."/>
        </authorList>
    </citation>
    <scope>NUCLEOTIDE SEQUENCE [LARGE SCALE GENOMIC DNA]</scope>
    <source>
        <strain evidence="2 3">DSM 16733</strain>
    </source>
</reference>
<evidence type="ECO:0000313" key="2">
    <source>
        <dbReference type="EMBL" id="SDU73290.1"/>
    </source>
</evidence>
<dbReference type="EMBL" id="LT629790">
    <property type="protein sequence ID" value="SDU73290.1"/>
    <property type="molecule type" value="Genomic_DNA"/>
</dbReference>
<dbReference type="Proteomes" id="UP000183772">
    <property type="component" value="Chromosome I"/>
</dbReference>
<sequence length="419" mass="47090">MGASLLAIAVDQLYRCWLIPCYREQARSHKGMPQPAKLSSTPAKLDRFNPSEPHRMRKGWFLIPLLLFNLSVHAEDWPGEQWPIGPTPTGSSIEALEQYAFPPRDDATRQGIRTDALLVIQDGRLVYERYAGPTSADTPHLTWSISKSLMATVFGVAYGERRFALQDPVARYYPALSHSPDLTLADLFHWASGVDWQEDYEYAPLHSSVVAMLYTRGRRDMAAFTAQHERYSPPGQSFRYSSGDSNLLAAALKNIVGPARYPDYPWTALFEPLGIRHAVWETDASGTFVGSSYAYLTARDLARVGLLMQRDGRWGERQLIPKEWVAFNREPFARFQAGQDEAVPGGHWWLNRAADPGLRPWPDAPADTYAALGHWGQALYVIPSARLVIVRYGDDRDGSYRHNELLKRVMAAFAGAVQP</sequence>
<feature type="domain" description="Beta-lactamase-related" evidence="1">
    <location>
        <begin position="108"/>
        <end position="392"/>
    </location>
</feature>
<accession>A0AAX2DHU2</accession>
<protein>
    <submittedName>
        <fullName evidence="2">CubicO group peptidase, beta-lactamase class C family</fullName>
    </submittedName>
</protein>
<proteinExistence type="predicted"/>
<dbReference type="InterPro" id="IPR012338">
    <property type="entry name" value="Beta-lactam/transpept-like"/>
</dbReference>
<dbReference type="AlphaFoldDB" id="A0AAX2DHU2"/>
<evidence type="ECO:0000259" key="1">
    <source>
        <dbReference type="Pfam" id="PF00144"/>
    </source>
</evidence>
<evidence type="ECO:0000313" key="3">
    <source>
        <dbReference type="Proteomes" id="UP000183772"/>
    </source>
</evidence>
<dbReference type="InterPro" id="IPR001466">
    <property type="entry name" value="Beta-lactam-related"/>
</dbReference>
<keyword evidence="3" id="KW-1185">Reference proteome</keyword>
<gene>
    <name evidence="2" type="ORF">SAMN05216476_4964</name>
</gene>
<organism evidence="2 3">
    <name type="scientific">Pseudomonas mediterranea</name>
    <dbReference type="NCBI Taxonomy" id="183795"/>
    <lineage>
        <taxon>Bacteria</taxon>
        <taxon>Pseudomonadati</taxon>
        <taxon>Pseudomonadota</taxon>
        <taxon>Gammaproteobacteria</taxon>
        <taxon>Pseudomonadales</taxon>
        <taxon>Pseudomonadaceae</taxon>
        <taxon>Pseudomonas</taxon>
    </lineage>
</organism>
<name>A0AAX2DHU2_9PSED</name>
<dbReference type="InterPro" id="IPR050789">
    <property type="entry name" value="Diverse_Enzym_Activities"/>
</dbReference>
<dbReference type="SUPFAM" id="SSF56601">
    <property type="entry name" value="beta-lactamase/transpeptidase-like"/>
    <property type="match status" value="1"/>
</dbReference>
<dbReference type="Pfam" id="PF00144">
    <property type="entry name" value="Beta-lactamase"/>
    <property type="match status" value="1"/>
</dbReference>
<dbReference type="PANTHER" id="PTHR43283:SF7">
    <property type="entry name" value="BETA-LACTAMASE-RELATED DOMAIN-CONTAINING PROTEIN"/>
    <property type="match status" value="1"/>
</dbReference>
<dbReference type="Gene3D" id="3.40.710.10">
    <property type="entry name" value="DD-peptidase/beta-lactamase superfamily"/>
    <property type="match status" value="1"/>
</dbReference>